<dbReference type="InterPro" id="IPR001173">
    <property type="entry name" value="Glyco_trans_2-like"/>
</dbReference>
<dbReference type="Pfam" id="PF00535">
    <property type="entry name" value="Glycos_transf_2"/>
    <property type="match status" value="1"/>
</dbReference>
<dbReference type="PANTHER" id="PTHR22916:SF3">
    <property type="entry name" value="UDP-GLCNAC:BETAGAL BETA-1,3-N-ACETYLGLUCOSAMINYLTRANSFERASE-LIKE PROTEIN 1"/>
    <property type="match status" value="1"/>
</dbReference>
<organism evidence="2 3">
    <name type="scientific">Acinetobacter lwoffii</name>
    <dbReference type="NCBI Taxonomy" id="28090"/>
    <lineage>
        <taxon>Bacteria</taxon>
        <taxon>Pseudomonadati</taxon>
        <taxon>Pseudomonadota</taxon>
        <taxon>Gammaproteobacteria</taxon>
        <taxon>Moraxellales</taxon>
        <taxon>Moraxellaceae</taxon>
        <taxon>Acinetobacter</taxon>
    </lineage>
</organism>
<dbReference type="SUPFAM" id="SSF53448">
    <property type="entry name" value="Nucleotide-diphospho-sugar transferases"/>
    <property type="match status" value="1"/>
</dbReference>
<dbReference type="Gene3D" id="3.90.550.10">
    <property type="entry name" value="Spore Coat Polysaccharide Biosynthesis Protein SpsA, Chain A"/>
    <property type="match status" value="1"/>
</dbReference>
<dbReference type="PANTHER" id="PTHR22916">
    <property type="entry name" value="GLYCOSYLTRANSFERASE"/>
    <property type="match status" value="1"/>
</dbReference>
<sequence>MIIEQSLVSIIIPSYNHERFVCDSIRSVIDQSYQNIELIVIDDGSTDSSVEKIQGLIPLCEKRFIRFEFRHRPNKGLSATLNEALEWTQGEYFSSLASDDIILKDKIKIQSEFLNQNKNCIAVFGGVAIIDNDSNLVKNRVKKRQSYNFEKILLLEHDLPATTQLIRSKAVKKIGGYDAKVKIEDWYMWLLLAREGELCYLPVVFAKYRLHDNNMHKQTSLMHDSRMMILNEYQNHILFNKAKKRALWINAFELGLFSKKKSLEKMLSILREYPSEILTYDFFRFFYWFLIKKDF</sequence>
<evidence type="ECO:0000313" key="3">
    <source>
        <dbReference type="Proteomes" id="UP001262767"/>
    </source>
</evidence>
<dbReference type="InterPro" id="IPR029044">
    <property type="entry name" value="Nucleotide-diphossugar_trans"/>
</dbReference>
<keyword evidence="2" id="KW-0328">Glycosyltransferase</keyword>
<feature type="domain" description="Glycosyltransferase 2-like" evidence="1">
    <location>
        <begin position="9"/>
        <end position="174"/>
    </location>
</feature>
<comment type="caution">
    <text evidence="2">The sequence shown here is derived from an EMBL/GenBank/DDBJ whole genome shotgun (WGS) entry which is preliminary data.</text>
</comment>
<gene>
    <name evidence="2" type="ORF">J2X86_001840</name>
</gene>
<evidence type="ECO:0000259" key="1">
    <source>
        <dbReference type="Pfam" id="PF00535"/>
    </source>
</evidence>
<accession>A0AAW8LJS2</accession>
<proteinExistence type="predicted"/>
<reference evidence="2" key="1">
    <citation type="submission" date="2023-07" db="EMBL/GenBank/DDBJ databases">
        <title>Sorghum-associated microbial communities from plants grown in Nebraska, USA.</title>
        <authorList>
            <person name="Schachtman D."/>
        </authorList>
    </citation>
    <scope>NUCLEOTIDE SEQUENCE</scope>
    <source>
        <strain evidence="2">BE44</strain>
    </source>
</reference>
<dbReference type="EC" id="2.4.1.-" evidence="2"/>
<dbReference type="GO" id="GO:0016758">
    <property type="term" value="F:hexosyltransferase activity"/>
    <property type="evidence" value="ECO:0007669"/>
    <property type="project" value="UniProtKB-ARBA"/>
</dbReference>
<dbReference type="AlphaFoldDB" id="A0AAW8LJS2"/>
<dbReference type="RefSeq" id="WP_310077458.1">
    <property type="nucleotide sequence ID" value="NZ_JAVDSC010000006.1"/>
</dbReference>
<evidence type="ECO:0000313" key="2">
    <source>
        <dbReference type="EMBL" id="MDR6629790.1"/>
    </source>
</evidence>
<protein>
    <submittedName>
        <fullName evidence="2">Alpha-1,3-rhamnosyltransferase</fullName>
        <ecNumber evidence="2">2.4.1.-</ecNumber>
    </submittedName>
</protein>
<dbReference type="EMBL" id="JAVDSC010000006">
    <property type="protein sequence ID" value="MDR6629790.1"/>
    <property type="molecule type" value="Genomic_DNA"/>
</dbReference>
<dbReference type="Proteomes" id="UP001262767">
    <property type="component" value="Unassembled WGS sequence"/>
</dbReference>
<keyword evidence="2" id="KW-0808">Transferase</keyword>
<name>A0AAW8LJS2_ACILW</name>